<dbReference type="NCBIfam" id="TIGR02532">
    <property type="entry name" value="IV_pilin_GFxxxE"/>
    <property type="match status" value="1"/>
</dbReference>
<evidence type="ECO:0000313" key="3">
    <source>
        <dbReference type="Proteomes" id="UP001612915"/>
    </source>
</evidence>
<dbReference type="PROSITE" id="PS00409">
    <property type="entry name" value="PROKAR_NTER_METHYL"/>
    <property type="match status" value="1"/>
</dbReference>
<dbReference type="Proteomes" id="UP001612915">
    <property type="component" value="Unassembled WGS sequence"/>
</dbReference>
<protein>
    <submittedName>
        <fullName evidence="2">Type II secretion system protein J</fullName>
    </submittedName>
</protein>
<evidence type="ECO:0000313" key="2">
    <source>
        <dbReference type="EMBL" id="MFI7588887.1"/>
    </source>
</evidence>
<organism evidence="2 3">
    <name type="scientific">Spongisporangium articulatum</name>
    <dbReference type="NCBI Taxonomy" id="3362603"/>
    <lineage>
        <taxon>Bacteria</taxon>
        <taxon>Bacillati</taxon>
        <taxon>Actinomycetota</taxon>
        <taxon>Actinomycetes</taxon>
        <taxon>Kineosporiales</taxon>
        <taxon>Kineosporiaceae</taxon>
        <taxon>Spongisporangium</taxon>
    </lineage>
</organism>
<keyword evidence="1" id="KW-0472">Membrane</keyword>
<keyword evidence="3" id="KW-1185">Reference proteome</keyword>
<proteinExistence type="predicted"/>
<feature type="transmembrane region" description="Helical" evidence="1">
    <location>
        <begin position="21"/>
        <end position="43"/>
    </location>
</feature>
<dbReference type="Pfam" id="PF07963">
    <property type="entry name" value="N_methyl"/>
    <property type="match status" value="1"/>
</dbReference>
<sequence>MFRAIRRRRAVDDRGMTLVELMVAMSITSVLAIAVTALFLGLMRSTSFLNGTMDSTAEARVAAEAISRVLRVAAPDGATAAITVAKSDTITFTASLDRSNYTSTTPITALTTVTFAYSNGCLNRTQTVSGVTQTACVMRTTTAPVFSYYTSGSSTTPLTVPAYGLDDATRRSVKSIEVTLTGSKTNSSGRSAIATVSDRVVLTNCQLASC</sequence>
<comment type="caution">
    <text evidence="2">The sequence shown here is derived from an EMBL/GenBank/DDBJ whole genome shotgun (WGS) entry which is preliminary data.</text>
</comment>
<dbReference type="RefSeq" id="WP_398283051.1">
    <property type="nucleotide sequence ID" value="NZ_JBITLV010000006.1"/>
</dbReference>
<keyword evidence="1" id="KW-1133">Transmembrane helix</keyword>
<evidence type="ECO:0000256" key="1">
    <source>
        <dbReference type="SAM" id="Phobius"/>
    </source>
</evidence>
<name>A0ABW8ATF1_9ACTN</name>
<dbReference type="InterPro" id="IPR012902">
    <property type="entry name" value="N_methyl_site"/>
</dbReference>
<dbReference type="EMBL" id="JBITLV010000006">
    <property type="protein sequence ID" value="MFI7588887.1"/>
    <property type="molecule type" value="Genomic_DNA"/>
</dbReference>
<reference evidence="2 3" key="1">
    <citation type="submission" date="2024-10" db="EMBL/GenBank/DDBJ databases">
        <title>The Natural Products Discovery Center: Release of the First 8490 Sequenced Strains for Exploring Actinobacteria Biosynthetic Diversity.</title>
        <authorList>
            <person name="Kalkreuter E."/>
            <person name="Kautsar S.A."/>
            <person name="Yang D."/>
            <person name="Bader C.D."/>
            <person name="Teijaro C.N."/>
            <person name="Fluegel L."/>
            <person name="Davis C.M."/>
            <person name="Simpson J.R."/>
            <person name="Lauterbach L."/>
            <person name="Steele A.D."/>
            <person name="Gui C."/>
            <person name="Meng S."/>
            <person name="Li G."/>
            <person name="Viehrig K."/>
            <person name="Ye F."/>
            <person name="Su P."/>
            <person name="Kiefer A.F."/>
            <person name="Nichols A."/>
            <person name="Cepeda A.J."/>
            <person name="Yan W."/>
            <person name="Fan B."/>
            <person name="Jiang Y."/>
            <person name="Adhikari A."/>
            <person name="Zheng C.-J."/>
            <person name="Schuster L."/>
            <person name="Cowan T.M."/>
            <person name="Smanski M.J."/>
            <person name="Chevrette M.G."/>
            <person name="De Carvalho L.P.S."/>
            <person name="Shen B."/>
        </authorList>
    </citation>
    <scope>NUCLEOTIDE SEQUENCE [LARGE SCALE GENOMIC DNA]</scope>
    <source>
        <strain evidence="2 3">NPDC049639</strain>
    </source>
</reference>
<keyword evidence="1" id="KW-0812">Transmembrane</keyword>
<accession>A0ABW8ATF1</accession>
<gene>
    <name evidence="2" type="ORF">ACIB24_17625</name>
</gene>